<sequence>MADIDFLNSGNQLFQTATQYEDVYNALANSLGLHNQDIFMIAVYLGVRSGKKESARNYQGKEFRPSYLSKKQQGVLYGLAFRDRLFKKEADFKDPELINDAKLLFNEYANQGAMIIRDTVLNGFDISQVGKKEQSEVARSIVQYLLKEKDATPF</sequence>
<dbReference type="EMBL" id="ANKD01000616">
    <property type="protein sequence ID" value="EPC71880.1"/>
    <property type="molecule type" value="Genomic_DNA"/>
</dbReference>
<name>A0A8E0MCZ6_LACPA</name>
<gene>
    <name evidence="1" type="ORF">Lpp71_12095</name>
</gene>
<comment type="caution">
    <text evidence="1">The sequence shown here is derived from an EMBL/GenBank/DDBJ whole genome shotgun (WGS) entry which is preliminary data.</text>
</comment>
<reference evidence="1 2" key="1">
    <citation type="journal article" date="2013" name="PLoS ONE">
        <title>Lactobacillus paracasei comparative genomics: towards species pan-genome definition and exploitation of diversity.</title>
        <authorList>
            <person name="Smokvina T."/>
            <person name="Wels M."/>
            <person name="Polka J."/>
            <person name="Chervaux C."/>
            <person name="Brisse S."/>
            <person name="Boekhorst J."/>
            <person name="van Hylckama Vlieg J.E."/>
            <person name="Siezen R.J."/>
        </authorList>
    </citation>
    <scope>NUCLEOTIDE SEQUENCE [LARGE SCALE GENOMIC DNA]</scope>
    <source>
        <strain evidence="1 2">Lpp71</strain>
    </source>
</reference>
<protein>
    <submittedName>
        <fullName evidence="1">Uncharacterized protein</fullName>
    </submittedName>
</protein>
<evidence type="ECO:0000313" key="2">
    <source>
        <dbReference type="Proteomes" id="UP000014252"/>
    </source>
</evidence>
<evidence type="ECO:0000313" key="1">
    <source>
        <dbReference type="EMBL" id="EPC71880.1"/>
    </source>
</evidence>
<proteinExistence type="predicted"/>
<dbReference type="Proteomes" id="UP000014252">
    <property type="component" value="Unassembled WGS sequence"/>
</dbReference>
<dbReference type="AlphaFoldDB" id="A0A8E0MCZ6"/>
<organism evidence="1 2">
    <name type="scientific">Lacticaseibacillus paracasei subsp. paracasei Lpp71</name>
    <dbReference type="NCBI Taxonomy" id="1256207"/>
    <lineage>
        <taxon>Bacteria</taxon>
        <taxon>Bacillati</taxon>
        <taxon>Bacillota</taxon>
        <taxon>Bacilli</taxon>
        <taxon>Lactobacillales</taxon>
        <taxon>Lactobacillaceae</taxon>
        <taxon>Lacticaseibacillus</taxon>
    </lineage>
</organism>
<accession>A0A8E0MCZ6</accession>